<evidence type="ECO:0000256" key="8">
    <source>
        <dbReference type="ARBA" id="ARBA00023098"/>
    </source>
</evidence>
<feature type="active site" evidence="12">
    <location>
        <position position="222"/>
    </location>
</feature>
<comment type="similarity">
    <text evidence="12">Belongs to the phospholipase D family. Cardiolipin synthase subfamily.</text>
</comment>
<evidence type="ECO:0000256" key="5">
    <source>
        <dbReference type="ARBA" id="ARBA00022692"/>
    </source>
</evidence>
<gene>
    <name evidence="15" type="primary">cls</name>
    <name evidence="15" type="ORF">MY490_13350</name>
</gene>
<feature type="active site" evidence="12">
    <location>
        <position position="404"/>
    </location>
</feature>
<dbReference type="PROSITE" id="PS50035">
    <property type="entry name" value="PLD"/>
    <property type="match status" value="2"/>
</dbReference>
<evidence type="ECO:0000256" key="2">
    <source>
        <dbReference type="ARBA" id="ARBA00022475"/>
    </source>
</evidence>
<keyword evidence="2 12" id="KW-1003">Cell membrane</keyword>
<dbReference type="Pfam" id="PF13091">
    <property type="entry name" value="PLDc_2"/>
    <property type="match status" value="2"/>
</dbReference>
<feature type="domain" description="PLD phosphodiesterase" evidence="14">
    <location>
        <begin position="210"/>
        <end position="237"/>
    </location>
</feature>
<dbReference type="RefSeq" id="WP_248266164.1">
    <property type="nucleotide sequence ID" value="NZ_CP096034.1"/>
</dbReference>
<evidence type="ECO:0000256" key="13">
    <source>
        <dbReference type="NCBIfam" id="TIGR04265"/>
    </source>
</evidence>
<keyword evidence="10 12" id="KW-0594">Phospholipid biosynthesis</keyword>
<keyword evidence="3 12" id="KW-0444">Lipid biosynthesis</keyword>
<feature type="active site" evidence="12">
    <location>
        <position position="215"/>
    </location>
</feature>
<dbReference type="HAMAP" id="MF_01916">
    <property type="entry name" value="Cardiolipin_synth_Cls"/>
    <property type="match status" value="1"/>
</dbReference>
<sequence>MSQSQGLYQTMHWIIIISVIGISCILFLGNRNPQSTISWLLILSLAPTFGVILYVLFGRLKKRRKKLINHSMFKTPQILSVKNDIKCNSLSKKSQKLSTIIEKFTGVSINRNSSASLLINGDEMFSKLKEALLDAKNYIYIQYYIFRADTIGSELLDILRMKVNEGVVVRLLVDGLGSKSLKKKLLKNLSSAGVKVSIFDPITTWSIGTINYRNHRKIVVVDGIKGFTGGLNVGDEYLGRSKIGFWRDTHLYIEGSAVEELQNLFLQDWHYSTSDNSSEKIQVNRLSSHEKSIGQYHQDEKNKVSGAIQIFGSGPDTKEPTMRNAFHTLLSIAENNIWIATPYFVPDQEIFTILKLKVMSGLDVRIIYPGKSDSILSDSASKSYFSPLLESGVKIYTYKNNFLHSKVMLIDNEIASVGTANLDVRSLHLNYELTSFLYESHAVDQVKQSFLNDFSISTQLDSKEFIERSLFKKLIESLSRLLSPLL</sequence>
<evidence type="ECO:0000256" key="9">
    <source>
        <dbReference type="ARBA" id="ARBA00023136"/>
    </source>
</evidence>
<feature type="transmembrane region" description="Helical" evidence="12">
    <location>
        <begin position="36"/>
        <end position="57"/>
    </location>
</feature>
<feature type="active site" evidence="12">
    <location>
        <position position="406"/>
    </location>
</feature>
<comment type="subcellular location">
    <subcellularLocation>
        <location evidence="1 12">Cell membrane</location>
        <topology evidence="1 12">Multi-pass membrane protein</topology>
    </subcellularLocation>
</comment>
<evidence type="ECO:0000313" key="16">
    <source>
        <dbReference type="Proteomes" id="UP000830639"/>
    </source>
</evidence>
<keyword evidence="4 12" id="KW-0808">Transferase</keyword>
<evidence type="ECO:0000256" key="1">
    <source>
        <dbReference type="ARBA" id="ARBA00004651"/>
    </source>
</evidence>
<evidence type="ECO:0000256" key="6">
    <source>
        <dbReference type="ARBA" id="ARBA00022737"/>
    </source>
</evidence>
<evidence type="ECO:0000259" key="14">
    <source>
        <dbReference type="PROSITE" id="PS50035"/>
    </source>
</evidence>
<dbReference type="InterPro" id="IPR025202">
    <property type="entry name" value="PLD-like_dom"/>
</dbReference>
<dbReference type="EMBL" id="CP096034">
    <property type="protein sequence ID" value="UPM52816.1"/>
    <property type="molecule type" value="Genomic_DNA"/>
</dbReference>
<evidence type="ECO:0000256" key="10">
    <source>
        <dbReference type="ARBA" id="ARBA00023209"/>
    </source>
</evidence>
<dbReference type="Gene3D" id="3.30.870.10">
    <property type="entry name" value="Endonuclease Chain A"/>
    <property type="match status" value="2"/>
</dbReference>
<dbReference type="PANTHER" id="PTHR21248:SF20">
    <property type="entry name" value="CARDIOLIPIN SYNTHASE YWIE-RELATED"/>
    <property type="match status" value="1"/>
</dbReference>
<keyword evidence="16" id="KW-1185">Reference proteome</keyword>
<name>A0ABY4JG55_9BACI</name>
<evidence type="ECO:0000256" key="11">
    <source>
        <dbReference type="ARBA" id="ARBA00023264"/>
    </source>
</evidence>
<organism evidence="15 16">
    <name type="scientific">Gottfriedia acidiceleris</name>
    <dbReference type="NCBI Taxonomy" id="371036"/>
    <lineage>
        <taxon>Bacteria</taxon>
        <taxon>Bacillati</taxon>
        <taxon>Bacillota</taxon>
        <taxon>Bacilli</taxon>
        <taxon>Bacillales</taxon>
        <taxon>Bacillaceae</taxon>
        <taxon>Gottfriedia</taxon>
    </lineage>
</organism>
<comment type="function">
    <text evidence="12">Catalyzes the reversible phosphatidyl group transfer from one phosphatidylglycerol molecule to another to form cardiolipin (CL) (diphosphatidylglycerol) and glycerol.</text>
</comment>
<dbReference type="CDD" id="cd09110">
    <property type="entry name" value="PLDc_CLS_1"/>
    <property type="match status" value="1"/>
</dbReference>
<dbReference type="InterPro" id="IPR030874">
    <property type="entry name" value="Cardiolipin_synth_Firmi"/>
</dbReference>
<keyword evidence="6" id="KW-0677">Repeat</keyword>
<dbReference type="EC" id="2.7.8.-" evidence="12 13"/>
<feature type="domain" description="PLD phosphodiesterase" evidence="14">
    <location>
        <begin position="399"/>
        <end position="426"/>
    </location>
</feature>
<keyword evidence="11 12" id="KW-1208">Phospholipid metabolism</keyword>
<dbReference type="InterPro" id="IPR001736">
    <property type="entry name" value="PLipase_D/transphosphatidylase"/>
</dbReference>
<proteinExistence type="inferred from homology"/>
<keyword evidence="9 12" id="KW-0472">Membrane</keyword>
<dbReference type="Proteomes" id="UP000830639">
    <property type="component" value="Chromosome"/>
</dbReference>
<feature type="transmembrane region" description="Helical" evidence="12">
    <location>
        <begin position="12"/>
        <end position="30"/>
    </location>
</feature>
<keyword evidence="7 12" id="KW-1133">Transmembrane helix</keyword>
<keyword evidence="8 12" id="KW-0443">Lipid metabolism</keyword>
<dbReference type="InterPro" id="IPR027379">
    <property type="entry name" value="CLS_N"/>
</dbReference>
<dbReference type="CDD" id="cd09112">
    <property type="entry name" value="PLDc_CLS_2"/>
    <property type="match status" value="1"/>
</dbReference>
<evidence type="ECO:0000256" key="12">
    <source>
        <dbReference type="HAMAP-Rule" id="MF_01916"/>
    </source>
</evidence>
<evidence type="ECO:0000256" key="3">
    <source>
        <dbReference type="ARBA" id="ARBA00022516"/>
    </source>
</evidence>
<reference evidence="15 16" key="1">
    <citation type="submission" date="2022-04" db="EMBL/GenBank/DDBJ databases">
        <title>Mechanism of arsenic methylation and mitigation arsenic toxicity by Bacillus sp. LH14 from an Arsenic-Contaminated Paddy Soil.</title>
        <authorList>
            <person name="Wang D."/>
        </authorList>
    </citation>
    <scope>NUCLEOTIDE SEQUENCE [LARGE SCALE GENOMIC DNA]</scope>
    <source>
        <strain evidence="15 16">LH14</strain>
    </source>
</reference>
<dbReference type="PANTHER" id="PTHR21248">
    <property type="entry name" value="CARDIOLIPIN SYNTHASE"/>
    <property type="match status" value="1"/>
</dbReference>
<feature type="active site" evidence="12">
    <location>
        <position position="411"/>
    </location>
</feature>
<dbReference type="SUPFAM" id="SSF56024">
    <property type="entry name" value="Phospholipase D/nuclease"/>
    <property type="match status" value="2"/>
</dbReference>
<dbReference type="Pfam" id="PF13396">
    <property type="entry name" value="PLDc_N"/>
    <property type="match status" value="1"/>
</dbReference>
<dbReference type="InterPro" id="IPR022924">
    <property type="entry name" value="Cardiolipin_synthase"/>
</dbReference>
<dbReference type="NCBIfam" id="TIGR04265">
    <property type="entry name" value="bac_cardiolipin"/>
    <property type="match status" value="1"/>
</dbReference>
<evidence type="ECO:0000313" key="15">
    <source>
        <dbReference type="EMBL" id="UPM52816.1"/>
    </source>
</evidence>
<protein>
    <recommendedName>
        <fullName evidence="12 13">Cardiolipin synthase</fullName>
        <shortName evidence="12">CL synthase</shortName>
        <ecNumber evidence="12 13">2.7.8.-</ecNumber>
    </recommendedName>
</protein>
<comment type="catalytic activity">
    <reaction evidence="12">
        <text>2 a 1,2-diacyl-sn-glycero-3-phospho-(1'-sn-glycerol) = a cardiolipin + glycerol</text>
        <dbReference type="Rhea" id="RHEA:31451"/>
        <dbReference type="ChEBI" id="CHEBI:17754"/>
        <dbReference type="ChEBI" id="CHEBI:62237"/>
        <dbReference type="ChEBI" id="CHEBI:64716"/>
    </reaction>
</comment>
<feature type="active site" evidence="12">
    <location>
        <position position="217"/>
    </location>
</feature>
<accession>A0ABY4JG55</accession>
<keyword evidence="5 12" id="KW-0812">Transmembrane</keyword>
<evidence type="ECO:0000256" key="4">
    <source>
        <dbReference type="ARBA" id="ARBA00022679"/>
    </source>
</evidence>
<dbReference type="SMART" id="SM00155">
    <property type="entry name" value="PLDc"/>
    <property type="match status" value="2"/>
</dbReference>
<evidence type="ECO:0000256" key="7">
    <source>
        <dbReference type="ARBA" id="ARBA00022989"/>
    </source>
</evidence>